<dbReference type="Gene3D" id="3.30.43.10">
    <property type="entry name" value="Uridine Diphospho-n-acetylenolpyruvylglucosamine Reductase, domain 2"/>
    <property type="match status" value="1"/>
</dbReference>
<evidence type="ECO:0000259" key="7">
    <source>
        <dbReference type="PROSITE" id="PS51387"/>
    </source>
</evidence>
<dbReference type="Gene3D" id="1.10.150.120">
    <property type="entry name" value="[2Fe-2S]-binding domain"/>
    <property type="match status" value="1"/>
</dbReference>
<evidence type="ECO:0000256" key="5">
    <source>
        <dbReference type="ARBA" id="ARBA00023004"/>
    </source>
</evidence>
<proteinExistence type="predicted"/>
<evidence type="ECO:0000313" key="8">
    <source>
        <dbReference type="EMBL" id="KUJ73761.1"/>
    </source>
</evidence>
<dbReference type="InterPro" id="IPR002346">
    <property type="entry name" value="Mopterin_DH_FAD-bd"/>
</dbReference>
<feature type="domain" description="FAD-binding PCMH-type" evidence="7">
    <location>
        <begin position="195"/>
        <end position="368"/>
    </location>
</feature>
<dbReference type="Pfam" id="PF03450">
    <property type="entry name" value="CO_deh_flav_C"/>
    <property type="match status" value="1"/>
</dbReference>
<dbReference type="STRING" id="1685379.AVO45_14325"/>
<gene>
    <name evidence="8" type="ORF">AVO45_14325</name>
</gene>
<evidence type="ECO:0000256" key="1">
    <source>
        <dbReference type="ARBA" id="ARBA00022630"/>
    </source>
</evidence>
<dbReference type="PANTHER" id="PTHR45444">
    <property type="entry name" value="XANTHINE DEHYDROGENASE"/>
    <property type="match status" value="1"/>
</dbReference>
<name>A0A0X3TFB8_9RHOB</name>
<dbReference type="GO" id="GO:0051537">
    <property type="term" value="F:2 iron, 2 sulfur cluster binding"/>
    <property type="evidence" value="ECO:0007669"/>
    <property type="project" value="InterPro"/>
</dbReference>
<evidence type="ECO:0000256" key="2">
    <source>
        <dbReference type="ARBA" id="ARBA00022723"/>
    </source>
</evidence>
<dbReference type="SUPFAM" id="SSF47741">
    <property type="entry name" value="CO dehydrogenase ISP C-domain like"/>
    <property type="match status" value="1"/>
</dbReference>
<evidence type="ECO:0000256" key="3">
    <source>
        <dbReference type="ARBA" id="ARBA00022827"/>
    </source>
</evidence>
<dbReference type="PANTHER" id="PTHR45444:SF3">
    <property type="entry name" value="XANTHINE DEHYDROGENASE"/>
    <property type="match status" value="1"/>
</dbReference>
<dbReference type="Gene3D" id="3.30.465.10">
    <property type="match status" value="1"/>
</dbReference>
<dbReference type="Gene3D" id="3.30.390.50">
    <property type="entry name" value="CO dehydrogenase flavoprotein, C-terminal domain"/>
    <property type="match status" value="1"/>
</dbReference>
<feature type="domain" description="2Fe-2S ferredoxin-type" evidence="6">
    <location>
        <begin position="5"/>
        <end position="90"/>
    </location>
</feature>
<dbReference type="SUPFAM" id="SSF55447">
    <property type="entry name" value="CO dehydrogenase flavoprotein C-terminal domain-like"/>
    <property type="match status" value="1"/>
</dbReference>
<dbReference type="GO" id="GO:0005506">
    <property type="term" value="F:iron ion binding"/>
    <property type="evidence" value="ECO:0007669"/>
    <property type="project" value="InterPro"/>
</dbReference>
<dbReference type="InterPro" id="IPR012675">
    <property type="entry name" value="Beta-grasp_dom_sf"/>
</dbReference>
<dbReference type="AlphaFoldDB" id="A0A0X3TFB8"/>
<dbReference type="RefSeq" id="WP_068349548.1">
    <property type="nucleotide sequence ID" value="NZ_LQBQ01000037.1"/>
</dbReference>
<dbReference type="SUPFAM" id="SSF54292">
    <property type="entry name" value="2Fe-2S ferredoxin-like"/>
    <property type="match status" value="1"/>
</dbReference>
<accession>A0A0X3TFB8</accession>
<dbReference type="PROSITE" id="PS51387">
    <property type="entry name" value="FAD_PCMH"/>
    <property type="match status" value="1"/>
</dbReference>
<dbReference type="PIRSF" id="PIRSF036557">
    <property type="entry name" value="XdhA_RC"/>
    <property type="match status" value="1"/>
</dbReference>
<dbReference type="InterPro" id="IPR001041">
    <property type="entry name" value="2Fe-2S_ferredoxin-type"/>
</dbReference>
<dbReference type="InterPro" id="IPR006058">
    <property type="entry name" value="2Fe2S_fd_BS"/>
</dbReference>
<keyword evidence="4" id="KW-0560">Oxidoreductase</keyword>
<dbReference type="InterPro" id="IPR036884">
    <property type="entry name" value="2Fe-2S-bd_dom_sf"/>
</dbReference>
<dbReference type="InterPro" id="IPR016167">
    <property type="entry name" value="FAD-bd_PCMH_sub1"/>
</dbReference>
<dbReference type="EMBL" id="LQBQ01000037">
    <property type="protein sequence ID" value="KUJ73761.1"/>
    <property type="molecule type" value="Genomic_DNA"/>
</dbReference>
<dbReference type="Pfam" id="PF01799">
    <property type="entry name" value="Fer2_2"/>
    <property type="match status" value="1"/>
</dbReference>
<dbReference type="InterPro" id="IPR036683">
    <property type="entry name" value="CO_DH_flav_C_dom_sf"/>
</dbReference>
<dbReference type="InterPro" id="IPR016166">
    <property type="entry name" value="FAD-bd_PCMH"/>
</dbReference>
<evidence type="ECO:0000259" key="6">
    <source>
        <dbReference type="PROSITE" id="PS51085"/>
    </source>
</evidence>
<dbReference type="InterPro" id="IPR036010">
    <property type="entry name" value="2Fe-2S_ferredoxin-like_sf"/>
</dbReference>
<reference evidence="8 9" key="1">
    <citation type="submission" date="2015-12" db="EMBL/GenBank/DDBJ databases">
        <authorList>
            <person name="Shamseldin A."/>
            <person name="Moawad H."/>
            <person name="Abd El-Rahim W.M."/>
            <person name="Sadowsky M.J."/>
        </authorList>
    </citation>
    <scope>NUCLEOTIDE SEQUENCE [LARGE SCALE GENOMIC DNA]</scope>
    <source>
        <strain evidence="8 9">ZGT118</strain>
    </source>
</reference>
<dbReference type="OrthoDB" id="9792018at2"/>
<dbReference type="Gene3D" id="3.10.20.30">
    <property type="match status" value="1"/>
</dbReference>
<dbReference type="PROSITE" id="PS51085">
    <property type="entry name" value="2FE2S_FER_2"/>
    <property type="match status" value="1"/>
</dbReference>
<keyword evidence="9" id="KW-1185">Reference proteome</keyword>
<comment type="caution">
    <text evidence="8">The sequence shown here is derived from an EMBL/GenBank/DDBJ whole genome shotgun (WGS) entry which is preliminary data.</text>
</comment>
<dbReference type="CDD" id="cd00207">
    <property type="entry name" value="fer2"/>
    <property type="match status" value="1"/>
</dbReference>
<sequence length="487" mass="52735">MTHRTDIRFILNGRDVSVPHVAADQTLLDFLRLDRRLTGTKEGCAEGDCGACTVLVGRLGASGLSYAPVNACIRFLASVDGCHVVTVEHLSGPDGRLHPVQRAMVDHHGSQCGFCTPGFVMALYALWMQTPEPTEAQVETALQGNLCRCTGYEPIIRAAVAVSRYGTPASDHLSTERETMTARLAALQDGRRVVTGPEDNLSILPADVDDLAQCLQTYPGATIVAGATDVGLWVTKFLRRIGPAIFTGHLDGLKTVQRQGSSLLIGAGASYTDCQELLTSHLPHLSSYWDRIAGWQVRNMGTVGGNIANGSPIGDTPPVLIALGAEITLRRGSERRMLPLEDFFIDYGKQDRRADEFVECIRVPLPEPGDLDAAYKISKRRDEDISSVAAGIHMSVSDGVIRNPRIAFGGMAATPKRAPQAEAALTGKPWTRASFEAAAQALANDFTPLTDWRASAEYRMLSAQNLLRRFFLEHDTRTDSPIQLASA</sequence>
<dbReference type="InterPro" id="IPR012175">
    <property type="entry name" value="Xanth_DH_ssu_bac"/>
</dbReference>
<dbReference type="InterPro" id="IPR005107">
    <property type="entry name" value="CO_DH_flav_C"/>
</dbReference>
<dbReference type="PROSITE" id="PS00197">
    <property type="entry name" value="2FE2S_FER_1"/>
    <property type="match status" value="1"/>
</dbReference>
<dbReference type="InterPro" id="IPR002888">
    <property type="entry name" value="2Fe-2S-bd"/>
</dbReference>
<dbReference type="NCBIfam" id="TIGR02963">
    <property type="entry name" value="xanthine_xdhA"/>
    <property type="match status" value="1"/>
</dbReference>
<dbReference type="InterPro" id="IPR016169">
    <property type="entry name" value="FAD-bd_PCMH_sub2"/>
</dbReference>
<dbReference type="SMART" id="SM01092">
    <property type="entry name" value="CO_deh_flav_C"/>
    <property type="match status" value="1"/>
</dbReference>
<dbReference type="SUPFAM" id="SSF56176">
    <property type="entry name" value="FAD-binding/transporter-associated domain-like"/>
    <property type="match status" value="1"/>
</dbReference>
<keyword evidence="5" id="KW-0408">Iron</keyword>
<dbReference type="GO" id="GO:0004854">
    <property type="term" value="F:xanthine dehydrogenase activity"/>
    <property type="evidence" value="ECO:0007669"/>
    <property type="project" value="InterPro"/>
</dbReference>
<dbReference type="InterPro" id="IPR016208">
    <property type="entry name" value="Ald_Oxase/xanthine_DH-like"/>
</dbReference>
<evidence type="ECO:0000313" key="9">
    <source>
        <dbReference type="Proteomes" id="UP000053791"/>
    </source>
</evidence>
<evidence type="ECO:0000256" key="4">
    <source>
        <dbReference type="ARBA" id="ARBA00023002"/>
    </source>
</evidence>
<dbReference type="Proteomes" id="UP000053791">
    <property type="component" value="Unassembled WGS sequence"/>
</dbReference>
<dbReference type="GO" id="GO:0071949">
    <property type="term" value="F:FAD binding"/>
    <property type="evidence" value="ECO:0007669"/>
    <property type="project" value="InterPro"/>
</dbReference>
<dbReference type="InterPro" id="IPR014307">
    <property type="entry name" value="Xanthine_DH_ssu"/>
</dbReference>
<keyword evidence="3" id="KW-0274">FAD</keyword>
<organism evidence="8 9">
    <name type="scientific">Ruegeria marisrubri</name>
    <dbReference type="NCBI Taxonomy" id="1685379"/>
    <lineage>
        <taxon>Bacteria</taxon>
        <taxon>Pseudomonadati</taxon>
        <taxon>Pseudomonadota</taxon>
        <taxon>Alphaproteobacteria</taxon>
        <taxon>Rhodobacterales</taxon>
        <taxon>Roseobacteraceae</taxon>
        <taxon>Ruegeria</taxon>
    </lineage>
</organism>
<dbReference type="Pfam" id="PF00941">
    <property type="entry name" value="FAD_binding_5"/>
    <property type="match status" value="1"/>
</dbReference>
<dbReference type="InterPro" id="IPR036318">
    <property type="entry name" value="FAD-bd_PCMH-like_sf"/>
</dbReference>
<keyword evidence="2" id="KW-0479">Metal-binding</keyword>
<protein>
    <submittedName>
        <fullName evidence="8">FAD-binding molybdopterin dehydrogenase</fullName>
    </submittedName>
</protein>
<keyword evidence="1" id="KW-0285">Flavoprotein</keyword>
<dbReference type="Pfam" id="PF00111">
    <property type="entry name" value="Fer2"/>
    <property type="match status" value="1"/>
</dbReference>